<protein>
    <submittedName>
        <fullName evidence="2">Uncharacterized protein</fullName>
    </submittedName>
</protein>
<evidence type="ECO:0000313" key="2">
    <source>
        <dbReference type="EnsemblMetazoa" id="Aqu2.1.21850_001"/>
    </source>
</evidence>
<organism evidence="2">
    <name type="scientific">Amphimedon queenslandica</name>
    <name type="common">Sponge</name>
    <dbReference type="NCBI Taxonomy" id="400682"/>
    <lineage>
        <taxon>Eukaryota</taxon>
        <taxon>Metazoa</taxon>
        <taxon>Porifera</taxon>
        <taxon>Demospongiae</taxon>
        <taxon>Heteroscleromorpha</taxon>
        <taxon>Haplosclerida</taxon>
        <taxon>Niphatidae</taxon>
        <taxon>Amphimedon</taxon>
    </lineage>
</organism>
<dbReference type="AlphaFoldDB" id="A0A1X7U273"/>
<feature type="compositionally biased region" description="Acidic residues" evidence="1">
    <location>
        <begin position="10"/>
        <end position="19"/>
    </location>
</feature>
<evidence type="ECO:0000256" key="1">
    <source>
        <dbReference type="SAM" id="MobiDB-lite"/>
    </source>
</evidence>
<reference evidence="2" key="1">
    <citation type="submission" date="2017-05" db="UniProtKB">
        <authorList>
            <consortium name="EnsemblMetazoa"/>
        </authorList>
    </citation>
    <scope>IDENTIFICATION</scope>
</reference>
<name>A0A1X7U273_AMPQE</name>
<feature type="region of interest" description="Disordered" evidence="1">
    <location>
        <begin position="1"/>
        <end position="20"/>
    </location>
</feature>
<dbReference type="InParanoid" id="A0A1X7U273"/>
<dbReference type="EnsemblMetazoa" id="Aqu2.1.21850_001">
    <property type="protein sequence ID" value="Aqu2.1.21850_001"/>
    <property type="gene ID" value="Aqu2.1.21850"/>
</dbReference>
<proteinExistence type="predicted"/>
<accession>A0A1X7U273</accession>
<sequence length="94" mass="10573">DGDNGLNYDVSDDSCEDSCEDMHIKEPPAPVIERSVPEQHHTASVPLNTLSTMLLEMLVDKDVFRRVRSSNSLIEDEAELRPEYVPTAILDEKC</sequence>